<accession>A0A918Z378</accession>
<dbReference type="EMBL" id="BNAT01000017">
    <property type="protein sequence ID" value="GHE32217.1"/>
    <property type="molecule type" value="Genomic_DNA"/>
</dbReference>
<reference evidence="1" key="1">
    <citation type="journal article" date="2014" name="Int. J. Syst. Evol. Microbiol.">
        <title>Complete genome sequence of Corynebacterium casei LMG S-19264T (=DSM 44701T), isolated from a smear-ripened cheese.</title>
        <authorList>
            <consortium name="US DOE Joint Genome Institute (JGI-PGF)"/>
            <person name="Walter F."/>
            <person name="Albersmeier A."/>
            <person name="Kalinowski J."/>
            <person name="Ruckert C."/>
        </authorList>
    </citation>
    <scope>NUCLEOTIDE SEQUENCE</scope>
    <source>
        <strain evidence="1">CGMCC 4.7403</strain>
    </source>
</reference>
<evidence type="ECO:0000313" key="2">
    <source>
        <dbReference type="Proteomes" id="UP000603227"/>
    </source>
</evidence>
<dbReference type="Proteomes" id="UP000603227">
    <property type="component" value="Unassembled WGS sequence"/>
</dbReference>
<organism evidence="1 2">
    <name type="scientific">Streptomyces capitiformicae</name>
    <dbReference type="NCBI Taxonomy" id="2014920"/>
    <lineage>
        <taxon>Bacteria</taxon>
        <taxon>Bacillati</taxon>
        <taxon>Actinomycetota</taxon>
        <taxon>Actinomycetes</taxon>
        <taxon>Kitasatosporales</taxon>
        <taxon>Streptomycetaceae</taxon>
        <taxon>Streptomyces</taxon>
    </lineage>
</organism>
<reference evidence="1" key="2">
    <citation type="submission" date="2020-09" db="EMBL/GenBank/DDBJ databases">
        <authorList>
            <person name="Sun Q."/>
            <person name="Zhou Y."/>
        </authorList>
    </citation>
    <scope>NUCLEOTIDE SEQUENCE</scope>
    <source>
        <strain evidence="1">CGMCC 4.7403</strain>
    </source>
</reference>
<evidence type="ECO:0000313" key="1">
    <source>
        <dbReference type="EMBL" id="GHE32217.1"/>
    </source>
</evidence>
<dbReference type="AlphaFoldDB" id="A0A918Z378"/>
<keyword evidence="2" id="KW-1185">Reference proteome</keyword>
<gene>
    <name evidence="1" type="ORF">GCM10017771_48870</name>
</gene>
<comment type="caution">
    <text evidence="1">The sequence shown here is derived from an EMBL/GenBank/DDBJ whole genome shotgun (WGS) entry which is preliminary data.</text>
</comment>
<dbReference type="RefSeq" id="WP_189784577.1">
    <property type="nucleotide sequence ID" value="NZ_BNAT01000017.1"/>
</dbReference>
<proteinExistence type="predicted"/>
<name>A0A918Z378_9ACTN</name>
<protein>
    <submittedName>
        <fullName evidence="1">Uncharacterized protein</fullName>
    </submittedName>
</protein>
<sequence length="57" mass="6246">MHYRDTARAHGWLVHPAGDCFSKRIDGTVAYPSVEGPADGAFQVDIIADRDDTGPWC</sequence>